<keyword evidence="1" id="KW-0732">Signal</keyword>
<sequence length="146" mass="16555">MKKSILPLFMMLMSGSPLLWASAPFTGVLPAKVIEKTGTSFWCNEDYRQQGKCIATEISNLSMIIVRSQPLDSCEAGMWGWITSPNYLQKKSFGLTITPDEKFNISMKDMCRPGTIVKFQPNKKYKGDDDLVGFHNGKEIFRYGRE</sequence>
<reference evidence="2" key="1">
    <citation type="submission" date="2022-09" db="EMBL/GenBank/DDBJ databases">
        <title>Intensive care unit water sources are persistently colonized with multi-drug resistant bacteria and are the site of extensive horizontal gene transfer of antibiotic resistance genes.</title>
        <authorList>
            <person name="Diorio-Toth L."/>
        </authorList>
    </citation>
    <scope>NUCLEOTIDE SEQUENCE</scope>
    <source>
        <strain evidence="2">GD03796</strain>
    </source>
</reference>
<dbReference type="RefSeq" id="WP_279981737.1">
    <property type="nucleotide sequence ID" value="NZ_CP119431.1"/>
</dbReference>
<gene>
    <name evidence="2" type="ORF">N5I07_16950</name>
</gene>
<dbReference type="AlphaFoldDB" id="A0AA42VDJ6"/>
<evidence type="ECO:0008006" key="4">
    <source>
        <dbReference type="Google" id="ProtNLM"/>
    </source>
</evidence>
<protein>
    <recommendedName>
        <fullName evidence="4">DUF3019 domain-containing protein</fullName>
    </recommendedName>
</protein>
<feature type="signal peptide" evidence="1">
    <location>
        <begin position="1"/>
        <end position="21"/>
    </location>
</feature>
<comment type="caution">
    <text evidence="2">The sequence shown here is derived from an EMBL/GenBank/DDBJ whole genome shotgun (WGS) entry which is preliminary data.</text>
</comment>
<evidence type="ECO:0000313" key="3">
    <source>
        <dbReference type="Proteomes" id="UP001160758"/>
    </source>
</evidence>
<dbReference type="Proteomes" id="UP001160758">
    <property type="component" value="Unassembled WGS sequence"/>
</dbReference>
<accession>A0AA42VDJ6</accession>
<organism evidence="2 3">
    <name type="scientific">Aeromonas caviae</name>
    <name type="common">Aeromonas punctata</name>
    <dbReference type="NCBI Taxonomy" id="648"/>
    <lineage>
        <taxon>Bacteria</taxon>
        <taxon>Pseudomonadati</taxon>
        <taxon>Pseudomonadota</taxon>
        <taxon>Gammaproteobacteria</taxon>
        <taxon>Aeromonadales</taxon>
        <taxon>Aeromonadaceae</taxon>
        <taxon>Aeromonas</taxon>
    </lineage>
</organism>
<name>A0AA42VDJ6_AERCA</name>
<feature type="chain" id="PRO_5041419181" description="DUF3019 domain-containing protein" evidence="1">
    <location>
        <begin position="22"/>
        <end position="146"/>
    </location>
</feature>
<evidence type="ECO:0000313" key="2">
    <source>
        <dbReference type="EMBL" id="MDH1899218.1"/>
    </source>
</evidence>
<evidence type="ECO:0000256" key="1">
    <source>
        <dbReference type="SAM" id="SignalP"/>
    </source>
</evidence>
<proteinExistence type="predicted"/>
<dbReference type="EMBL" id="JAOCFT010000001">
    <property type="protein sequence ID" value="MDH1899218.1"/>
    <property type="molecule type" value="Genomic_DNA"/>
</dbReference>